<evidence type="ECO:0000256" key="1">
    <source>
        <dbReference type="ARBA" id="ARBA00004141"/>
    </source>
</evidence>
<feature type="transmembrane region" description="Helical" evidence="6">
    <location>
        <begin position="96"/>
        <end position="119"/>
    </location>
</feature>
<protein>
    <recommendedName>
        <fullName evidence="9">OB domain-containing protein</fullName>
    </recommendedName>
</protein>
<keyword evidence="2 6" id="KW-0812">Transmembrane</keyword>
<sequence length="367" mass="40553">MRASGIGYGGIRGALASKPGIFTLTFFSYVMFHACRKSFSAIKGEMSSEQWIHSSVYPKEQQAQMYGLLDTLFMAFYAIGLYVSGVLGDNFDLRRIISGGMWLTAIIMFMFGFGAMAHIHSLGFYATLWALNGLVQSSGWPANVAVIHKLCLKEFREALNVVINDSRSRQRHGLSSTQMEHSDPTPPEASMSSAIGEDPLTWAYAKLLGCQLVTRVGDFDGLPNSYAWRSPGRRRLLTKALFVGLLVSIQVRAERVEFQVDDGSGIVHGVLWTPAWDHSVVLGDLVLIQGKLNSSAAREDGYDAVVASFLAEGNASPSDEMLITVVQTLLLRQRELESSEQEPTALRIKFPELLDGLLREQVGYFRL</sequence>
<comment type="subcellular location">
    <subcellularLocation>
        <location evidence="1">Membrane</location>
        <topology evidence="1">Multi-pass membrane protein</topology>
    </subcellularLocation>
</comment>
<keyword evidence="8" id="KW-1185">Reference proteome</keyword>
<dbReference type="GO" id="GO:0005789">
    <property type="term" value="C:endoplasmic reticulum membrane"/>
    <property type="evidence" value="ECO:0007669"/>
    <property type="project" value="TreeGrafter"/>
</dbReference>
<proteinExistence type="predicted"/>
<dbReference type="InterPro" id="IPR012340">
    <property type="entry name" value="NA-bd_OB-fold"/>
</dbReference>
<evidence type="ECO:0000313" key="8">
    <source>
        <dbReference type="Proteomes" id="UP001209570"/>
    </source>
</evidence>
<dbReference type="Gene3D" id="2.40.50.140">
    <property type="entry name" value="Nucleic acid-binding proteins"/>
    <property type="match status" value="1"/>
</dbReference>
<evidence type="ECO:0008006" key="9">
    <source>
        <dbReference type="Google" id="ProtNLM"/>
    </source>
</evidence>
<dbReference type="PANTHER" id="PTHR43184">
    <property type="entry name" value="MAJOR FACILITATOR SUPERFAMILY TRANSPORTER 16, ISOFORM B"/>
    <property type="match status" value="1"/>
</dbReference>
<dbReference type="GO" id="GO:0022857">
    <property type="term" value="F:transmembrane transporter activity"/>
    <property type="evidence" value="ECO:0007669"/>
    <property type="project" value="InterPro"/>
</dbReference>
<evidence type="ECO:0000256" key="2">
    <source>
        <dbReference type="ARBA" id="ARBA00022692"/>
    </source>
</evidence>
<keyword evidence="4 6" id="KW-0472">Membrane</keyword>
<dbReference type="Pfam" id="PF07690">
    <property type="entry name" value="MFS_1"/>
    <property type="match status" value="1"/>
</dbReference>
<name>A0AAD5M1J9_PYTIN</name>
<dbReference type="AlphaFoldDB" id="A0AAD5M1J9"/>
<evidence type="ECO:0000256" key="3">
    <source>
        <dbReference type="ARBA" id="ARBA00022989"/>
    </source>
</evidence>
<dbReference type="InterPro" id="IPR036259">
    <property type="entry name" value="MFS_trans_sf"/>
</dbReference>
<reference evidence="7" key="1">
    <citation type="submission" date="2021-12" db="EMBL/GenBank/DDBJ databases">
        <title>Prjna785345.</title>
        <authorList>
            <person name="Rujirawat T."/>
            <person name="Krajaejun T."/>
        </authorList>
    </citation>
    <scope>NUCLEOTIDE SEQUENCE</scope>
    <source>
        <strain evidence="7">Pi057C3</strain>
    </source>
</reference>
<evidence type="ECO:0000256" key="4">
    <source>
        <dbReference type="ARBA" id="ARBA00023136"/>
    </source>
</evidence>
<keyword evidence="3 6" id="KW-1133">Transmembrane helix</keyword>
<dbReference type="Proteomes" id="UP001209570">
    <property type="component" value="Unassembled WGS sequence"/>
</dbReference>
<organism evidence="7 8">
    <name type="scientific">Pythium insidiosum</name>
    <name type="common">Pythiosis disease agent</name>
    <dbReference type="NCBI Taxonomy" id="114742"/>
    <lineage>
        <taxon>Eukaryota</taxon>
        <taxon>Sar</taxon>
        <taxon>Stramenopiles</taxon>
        <taxon>Oomycota</taxon>
        <taxon>Peronosporomycetes</taxon>
        <taxon>Pythiales</taxon>
        <taxon>Pythiaceae</taxon>
        <taxon>Pythium</taxon>
    </lineage>
</organism>
<gene>
    <name evidence="7" type="ORF">P43SY_009914</name>
</gene>
<feature type="region of interest" description="Disordered" evidence="5">
    <location>
        <begin position="169"/>
        <end position="192"/>
    </location>
</feature>
<feature type="transmembrane region" description="Helical" evidence="6">
    <location>
        <begin position="65"/>
        <end position="84"/>
    </location>
</feature>
<comment type="caution">
    <text evidence="7">The sequence shown here is derived from an EMBL/GenBank/DDBJ whole genome shotgun (WGS) entry which is preliminary data.</text>
</comment>
<accession>A0AAD5M1J9</accession>
<dbReference type="InterPro" id="IPR011701">
    <property type="entry name" value="MFS"/>
</dbReference>
<evidence type="ECO:0000256" key="5">
    <source>
        <dbReference type="SAM" id="MobiDB-lite"/>
    </source>
</evidence>
<dbReference type="PANTHER" id="PTHR43184:SF12">
    <property type="entry name" value="SUGAR PHOSPHATE EXCHANGER 3"/>
    <property type="match status" value="1"/>
</dbReference>
<dbReference type="EMBL" id="JAKCXM010000139">
    <property type="protein sequence ID" value="KAJ0401034.1"/>
    <property type="molecule type" value="Genomic_DNA"/>
</dbReference>
<dbReference type="SUPFAM" id="SSF103473">
    <property type="entry name" value="MFS general substrate transporter"/>
    <property type="match status" value="1"/>
</dbReference>
<dbReference type="Gene3D" id="1.20.1250.20">
    <property type="entry name" value="MFS general substrate transporter like domains"/>
    <property type="match status" value="1"/>
</dbReference>
<evidence type="ECO:0000313" key="7">
    <source>
        <dbReference type="EMBL" id="KAJ0401034.1"/>
    </source>
</evidence>
<evidence type="ECO:0000256" key="6">
    <source>
        <dbReference type="SAM" id="Phobius"/>
    </source>
</evidence>